<keyword evidence="6" id="KW-1185">Reference proteome</keyword>
<dbReference type="GO" id="GO:0004331">
    <property type="term" value="F:fructose-2,6-bisphosphate 2-phosphatase activity"/>
    <property type="evidence" value="ECO:0007669"/>
    <property type="project" value="TreeGrafter"/>
</dbReference>
<dbReference type="InterPro" id="IPR051695">
    <property type="entry name" value="Phosphoglycerate_Mutase"/>
</dbReference>
<feature type="binding site" evidence="3">
    <location>
        <begin position="99"/>
        <end position="100"/>
    </location>
    <ligand>
        <name>substrate</name>
    </ligand>
</feature>
<sequence length="198" mass="22589">MYLLRHAETEWNLRRVVQGARDIPLSEAGRRRAEAAGRALAAIRFDRVLSSDLSRTRETAQRVAGAAAPVEAVTALREQHFGRWEGRPLEELLETEAFRRYSRDPLHTRPPGGESFAEVILRVGLWWDRDPRLQPDTSSRHLLIVGHGGSLRALVFHLLPAMRPLRAATAWANLGLTRLRYEPGRIQLLEWNRPLVEE</sequence>
<dbReference type="PANTHER" id="PTHR46517">
    <property type="entry name" value="FRUCTOSE-2,6-BISPHOSPHATASE TIGAR"/>
    <property type="match status" value="1"/>
</dbReference>
<dbReference type="GO" id="GO:0045820">
    <property type="term" value="P:negative regulation of glycolytic process"/>
    <property type="evidence" value="ECO:0007669"/>
    <property type="project" value="TreeGrafter"/>
</dbReference>
<feature type="active site" description="Tele-phosphohistidine intermediate" evidence="2">
    <location>
        <position position="6"/>
    </location>
</feature>
<dbReference type="AlphaFoldDB" id="A0A6F8ZFG8"/>
<evidence type="ECO:0000256" key="1">
    <source>
        <dbReference type="ARBA" id="ARBA00022801"/>
    </source>
</evidence>
<gene>
    <name evidence="5" type="ORF">R50_1233</name>
</gene>
<reference evidence="5 6" key="1">
    <citation type="submission" date="2020-02" db="EMBL/GenBank/DDBJ databases">
        <authorList>
            <person name="Hogendoorn C."/>
        </authorList>
    </citation>
    <scope>NUCLEOTIDE SEQUENCE [LARGE SCALE GENOMIC DNA]</scope>
    <source>
        <strain evidence="5">R501</strain>
    </source>
</reference>
<feature type="site" description="Transition state stabilizer" evidence="4">
    <location>
        <position position="147"/>
    </location>
</feature>
<dbReference type="CDD" id="cd07067">
    <property type="entry name" value="HP_PGM_like"/>
    <property type="match status" value="1"/>
</dbReference>
<evidence type="ECO:0000313" key="5">
    <source>
        <dbReference type="EMBL" id="CAB1128739.1"/>
    </source>
</evidence>
<dbReference type="PANTHER" id="PTHR46517:SF1">
    <property type="entry name" value="FRUCTOSE-2,6-BISPHOSPHATASE TIGAR"/>
    <property type="match status" value="1"/>
</dbReference>
<dbReference type="Pfam" id="PF00300">
    <property type="entry name" value="His_Phos_1"/>
    <property type="match status" value="1"/>
</dbReference>
<proteinExistence type="predicted"/>
<feature type="binding site" evidence="3">
    <location>
        <begin position="5"/>
        <end position="12"/>
    </location>
    <ligand>
        <name>substrate</name>
    </ligand>
</feature>
<dbReference type="EMBL" id="LR778114">
    <property type="protein sequence ID" value="CAB1128739.1"/>
    <property type="molecule type" value="Genomic_DNA"/>
</dbReference>
<accession>A0A6F8ZFG8</accession>
<dbReference type="KEGG" id="hfv:R50_1233"/>
<dbReference type="InterPro" id="IPR013078">
    <property type="entry name" value="His_Pase_superF_clade-1"/>
</dbReference>
<evidence type="ECO:0000256" key="4">
    <source>
        <dbReference type="PIRSR" id="PIRSR613078-3"/>
    </source>
</evidence>
<feature type="active site" description="Proton donor/acceptor" evidence="2">
    <location>
        <position position="78"/>
    </location>
</feature>
<keyword evidence="1" id="KW-0378">Hydrolase</keyword>
<name>A0A6F8ZFG8_9FIRM</name>
<evidence type="ECO:0000313" key="6">
    <source>
        <dbReference type="Proteomes" id="UP000503399"/>
    </source>
</evidence>
<protein>
    <submittedName>
        <fullName evidence="5">Alpha-ribazole phosphatase</fullName>
    </submittedName>
</protein>
<dbReference type="Proteomes" id="UP000503399">
    <property type="component" value="Chromosome"/>
</dbReference>
<dbReference type="GO" id="GO:0005829">
    <property type="term" value="C:cytosol"/>
    <property type="evidence" value="ECO:0007669"/>
    <property type="project" value="TreeGrafter"/>
</dbReference>
<organism evidence="5 6">
    <name type="scientific">Candidatus Hydrogenisulfobacillus filiaventi</name>
    <dbReference type="NCBI Taxonomy" id="2707344"/>
    <lineage>
        <taxon>Bacteria</taxon>
        <taxon>Bacillati</taxon>
        <taxon>Bacillota</taxon>
        <taxon>Clostridia</taxon>
        <taxon>Eubacteriales</taxon>
        <taxon>Clostridiales Family XVII. Incertae Sedis</taxon>
        <taxon>Candidatus Hydrogenisulfobacillus</taxon>
    </lineage>
</organism>
<dbReference type="Gene3D" id="3.40.50.1240">
    <property type="entry name" value="Phosphoglycerate mutase-like"/>
    <property type="match status" value="1"/>
</dbReference>
<feature type="binding site" evidence="3">
    <location>
        <position position="55"/>
    </location>
    <ligand>
        <name>substrate</name>
    </ligand>
</feature>
<dbReference type="InterPro" id="IPR029033">
    <property type="entry name" value="His_PPase_superfam"/>
</dbReference>
<dbReference type="SUPFAM" id="SSF53254">
    <property type="entry name" value="Phosphoglycerate mutase-like"/>
    <property type="match status" value="1"/>
</dbReference>
<dbReference type="GO" id="GO:0043456">
    <property type="term" value="P:regulation of pentose-phosphate shunt"/>
    <property type="evidence" value="ECO:0007669"/>
    <property type="project" value="TreeGrafter"/>
</dbReference>
<dbReference type="SMART" id="SM00855">
    <property type="entry name" value="PGAM"/>
    <property type="match status" value="1"/>
</dbReference>
<evidence type="ECO:0000256" key="2">
    <source>
        <dbReference type="PIRSR" id="PIRSR613078-1"/>
    </source>
</evidence>
<evidence type="ECO:0000256" key="3">
    <source>
        <dbReference type="PIRSR" id="PIRSR613078-2"/>
    </source>
</evidence>